<dbReference type="STRING" id="582851.GCA_900162665_04319"/>
<sequence>MGIGYIVSLIVVGIQIILILAISIPFNRKYIVKEDGKINYKKTTVYLRWNIFDTVTIAVAVYTILCTVILFFLLASGENIENSWVQFLSNQAQAWVIVTVCYFISRISMTLKSIKAHLEDKEDEA</sequence>
<feature type="transmembrane region" description="Helical" evidence="1">
    <location>
        <begin position="47"/>
        <end position="75"/>
    </location>
</feature>
<accession>A0A511ZFA2</accession>
<protein>
    <recommendedName>
        <fullName evidence="4">Group-specific protein</fullName>
    </recommendedName>
</protein>
<organism evidence="2 3">
    <name type="scientific">Oceanobacillus sojae</name>
    <dbReference type="NCBI Taxonomy" id="582851"/>
    <lineage>
        <taxon>Bacteria</taxon>
        <taxon>Bacillati</taxon>
        <taxon>Bacillota</taxon>
        <taxon>Bacilli</taxon>
        <taxon>Bacillales</taxon>
        <taxon>Bacillaceae</taxon>
        <taxon>Oceanobacillus</taxon>
    </lineage>
</organism>
<dbReference type="OrthoDB" id="2735144at2"/>
<evidence type="ECO:0000313" key="2">
    <source>
        <dbReference type="EMBL" id="GEN86125.1"/>
    </source>
</evidence>
<evidence type="ECO:0000313" key="3">
    <source>
        <dbReference type="Proteomes" id="UP000321558"/>
    </source>
</evidence>
<name>A0A511ZFA2_9BACI</name>
<keyword evidence="3" id="KW-1185">Reference proteome</keyword>
<proteinExistence type="predicted"/>
<keyword evidence="1" id="KW-1133">Transmembrane helix</keyword>
<evidence type="ECO:0000256" key="1">
    <source>
        <dbReference type="SAM" id="Phobius"/>
    </source>
</evidence>
<dbReference type="RefSeq" id="WP_147209037.1">
    <property type="nucleotide sequence ID" value="NZ_BJYM01000003.1"/>
</dbReference>
<comment type="caution">
    <text evidence="2">The sequence shown here is derived from an EMBL/GenBank/DDBJ whole genome shotgun (WGS) entry which is preliminary data.</text>
</comment>
<feature type="transmembrane region" description="Helical" evidence="1">
    <location>
        <begin position="6"/>
        <end position="26"/>
    </location>
</feature>
<evidence type="ECO:0008006" key="4">
    <source>
        <dbReference type="Google" id="ProtNLM"/>
    </source>
</evidence>
<gene>
    <name evidence="2" type="ORF">OSO01_08640</name>
</gene>
<keyword evidence="1" id="KW-0812">Transmembrane</keyword>
<dbReference type="EMBL" id="BJYM01000003">
    <property type="protein sequence ID" value="GEN86125.1"/>
    <property type="molecule type" value="Genomic_DNA"/>
</dbReference>
<dbReference type="Proteomes" id="UP000321558">
    <property type="component" value="Unassembled WGS sequence"/>
</dbReference>
<feature type="transmembrane region" description="Helical" evidence="1">
    <location>
        <begin position="87"/>
        <end position="105"/>
    </location>
</feature>
<keyword evidence="1" id="KW-0472">Membrane</keyword>
<reference evidence="2 3" key="1">
    <citation type="submission" date="2019-07" db="EMBL/GenBank/DDBJ databases">
        <title>Whole genome shotgun sequence of Oceanobacillus sojae NBRC 105379.</title>
        <authorList>
            <person name="Hosoyama A."/>
            <person name="Uohara A."/>
            <person name="Ohji S."/>
            <person name="Ichikawa N."/>
        </authorList>
    </citation>
    <scope>NUCLEOTIDE SEQUENCE [LARGE SCALE GENOMIC DNA]</scope>
    <source>
        <strain evidence="2 3">NBRC 105379</strain>
    </source>
</reference>
<dbReference type="AlphaFoldDB" id="A0A511ZFA2"/>